<sequence>MEYNEQSVCPHCKHTQRDEDQKKLLQNRLRRIEGQVRGLQSMLEQDAYCNDILIQSAAVSAALSAFNRELLENHIRHCVARDIREGKDEVIDELMGTLKKLMK</sequence>
<dbReference type="Pfam" id="PF02583">
    <property type="entry name" value="Trns_repr_metal"/>
    <property type="match status" value="1"/>
</dbReference>
<comment type="caution">
    <text evidence="2">The sequence shown here is derived from an EMBL/GenBank/DDBJ whole genome shotgun (WGS) entry which is preliminary data.</text>
</comment>
<dbReference type="GO" id="GO:0003677">
    <property type="term" value="F:DNA binding"/>
    <property type="evidence" value="ECO:0007669"/>
    <property type="project" value="InterPro"/>
</dbReference>
<dbReference type="PANTHER" id="PTHR33677">
    <property type="entry name" value="TRANSCRIPTIONAL REPRESSOR FRMR-RELATED"/>
    <property type="match status" value="1"/>
</dbReference>
<gene>
    <name evidence="2" type="ORF">LKD48_05400</name>
</gene>
<dbReference type="GO" id="GO:0046872">
    <property type="term" value="F:metal ion binding"/>
    <property type="evidence" value="ECO:0007669"/>
    <property type="project" value="InterPro"/>
</dbReference>
<dbReference type="PANTHER" id="PTHR33677:SF3">
    <property type="entry name" value="COPPER-SENSING TRANSCRIPTIONAL REPRESSOR RICR"/>
    <property type="match status" value="1"/>
</dbReference>
<accession>A0AAE3E3R0</accession>
<dbReference type="InterPro" id="IPR038390">
    <property type="entry name" value="Metal_Tscrpt_repr_sf"/>
</dbReference>
<evidence type="ECO:0000256" key="1">
    <source>
        <dbReference type="SAM" id="Coils"/>
    </source>
</evidence>
<proteinExistence type="predicted"/>
<keyword evidence="3" id="KW-1185">Reference proteome</keyword>
<dbReference type="EMBL" id="JAJEQN010000010">
    <property type="protein sequence ID" value="MCC2221083.1"/>
    <property type="molecule type" value="Genomic_DNA"/>
</dbReference>
<dbReference type="InterPro" id="IPR003735">
    <property type="entry name" value="Metal_Tscrpt_repr"/>
</dbReference>
<feature type="coiled-coil region" evidence="1">
    <location>
        <begin position="15"/>
        <end position="42"/>
    </location>
</feature>
<dbReference type="Proteomes" id="UP001198200">
    <property type="component" value="Unassembled WGS sequence"/>
</dbReference>
<dbReference type="RefSeq" id="WP_227102152.1">
    <property type="nucleotide sequence ID" value="NZ_JAJEQN010000010.1"/>
</dbReference>
<dbReference type="GO" id="GO:0045892">
    <property type="term" value="P:negative regulation of DNA-templated transcription"/>
    <property type="evidence" value="ECO:0007669"/>
    <property type="project" value="UniProtKB-ARBA"/>
</dbReference>
<keyword evidence="1" id="KW-0175">Coiled coil</keyword>
<protein>
    <submittedName>
        <fullName evidence="2">Metal-sensing transcriptional repressor</fullName>
    </submittedName>
</protein>
<evidence type="ECO:0000313" key="3">
    <source>
        <dbReference type="Proteomes" id="UP001198200"/>
    </source>
</evidence>
<name>A0AAE3E3R0_9FIRM</name>
<evidence type="ECO:0000313" key="2">
    <source>
        <dbReference type="EMBL" id="MCC2221083.1"/>
    </source>
</evidence>
<dbReference type="AlphaFoldDB" id="A0AAE3E3R0"/>
<dbReference type="Gene3D" id="1.20.58.1000">
    <property type="entry name" value="Metal-sensitive repressor, helix protomer"/>
    <property type="match status" value="1"/>
</dbReference>
<organism evidence="2 3">
    <name type="scientific">Anthropogastromicrobium aceti</name>
    <dbReference type="NCBI Taxonomy" id="2981768"/>
    <lineage>
        <taxon>Bacteria</taxon>
        <taxon>Bacillati</taxon>
        <taxon>Bacillota</taxon>
        <taxon>Clostridia</taxon>
        <taxon>Lachnospirales</taxon>
        <taxon>Lachnospiraceae</taxon>
        <taxon>Anthropogastromicrobium</taxon>
    </lineage>
</organism>
<reference evidence="2 3" key="1">
    <citation type="submission" date="2021-10" db="EMBL/GenBank/DDBJ databases">
        <title>Anaerobic single-cell dispensing facilitates the cultivation of human gut bacteria.</title>
        <authorList>
            <person name="Afrizal A."/>
        </authorList>
    </citation>
    <scope>NUCLEOTIDE SEQUENCE [LARGE SCALE GENOMIC DNA]</scope>
    <source>
        <strain evidence="2 3">CLA-AA-H224</strain>
    </source>
</reference>